<name>A0A151IZY8_9HYME</name>
<evidence type="ECO:0000313" key="2">
    <source>
        <dbReference type="EMBL" id="KYN14749.1"/>
    </source>
</evidence>
<organism evidence="2 3">
    <name type="scientific">Trachymyrmex cornetzi</name>
    <dbReference type="NCBI Taxonomy" id="471704"/>
    <lineage>
        <taxon>Eukaryota</taxon>
        <taxon>Metazoa</taxon>
        <taxon>Ecdysozoa</taxon>
        <taxon>Arthropoda</taxon>
        <taxon>Hexapoda</taxon>
        <taxon>Insecta</taxon>
        <taxon>Pterygota</taxon>
        <taxon>Neoptera</taxon>
        <taxon>Endopterygota</taxon>
        <taxon>Hymenoptera</taxon>
        <taxon>Apocrita</taxon>
        <taxon>Aculeata</taxon>
        <taxon>Formicoidea</taxon>
        <taxon>Formicidae</taxon>
        <taxon>Myrmicinae</taxon>
        <taxon>Trachymyrmex</taxon>
    </lineage>
</organism>
<sequence length="273" mass="29512">MPFISPGSVGSHVVGAVACDTSITDQPACCTADGGDGTHRECLAAAARPYKNTRMNTYDNGKFHTAVLERPTGHRALLSDRSALVPACTKACTVFMYFYVSTLTGDGAKLTGSRAMRHSNCTNQPHAFPPANGVENSTVAVLILRKFRSEYRLGLIFLRESTVPNDGASGKERRQEVEAFSSEQAATSATSAPPPPPRHPRSRPYATLPKLASTYFYATPITTTTYLPTTPSCNSFRINPRFSNAPRCFPARIYPPPYLPTSLHPRAECPGIG</sequence>
<accession>A0A151IZY8</accession>
<proteinExistence type="predicted"/>
<evidence type="ECO:0000256" key="1">
    <source>
        <dbReference type="SAM" id="MobiDB-lite"/>
    </source>
</evidence>
<dbReference type="Proteomes" id="UP000078492">
    <property type="component" value="Unassembled WGS sequence"/>
</dbReference>
<evidence type="ECO:0000313" key="3">
    <source>
        <dbReference type="Proteomes" id="UP000078492"/>
    </source>
</evidence>
<feature type="region of interest" description="Disordered" evidence="1">
    <location>
        <begin position="164"/>
        <end position="205"/>
    </location>
</feature>
<dbReference type="AlphaFoldDB" id="A0A151IZY8"/>
<gene>
    <name evidence="2" type="ORF">ALC57_13025</name>
</gene>
<reference evidence="2 3" key="1">
    <citation type="submission" date="2015-09" db="EMBL/GenBank/DDBJ databases">
        <title>Trachymyrmex cornetzi WGS genome.</title>
        <authorList>
            <person name="Nygaard S."/>
            <person name="Hu H."/>
            <person name="Boomsma J."/>
            <person name="Zhang G."/>
        </authorList>
    </citation>
    <scope>NUCLEOTIDE SEQUENCE [LARGE SCALE GENOMIC DNA]</scope>
    <source>
        <strain evidence="2">Tcor2-1</strain>
        <tissue evidence="2">Whole body</tissue>
    </source>
</reference>
<dbReference type="EMBL" id="KQ980658">
    <property type="protein sequence ID" value="KYN14749.1"/>
    <property type="molecule type" value="Genomic_DNA"/>
</dbReference>
<protein>
    <submittedName>
        <fullName evidence="2">Uncharacterized protein</fullName>
    </submittedName>
</protein>
<keyword evidence="3" id="KW-1185">Reference proteome</keyword>